<dbReference type="InParanoid" id="A0A1H9EIB0"/>
<protein>
    <submittedName>
        <fullName evidence="2">Mannose-6-phosphate isomerase, cupin superfamily</fullName>
    </submittedName>
</protein>
<gene>
    <name evidence="2" type="ORF">SAMN05444359_10792</name>
</gene>
<dbReference type="PANTHER" id="PTHR36114:SF1">
    <property type="entry name" value="16.7 KDA PROTEIN IN WHIE LOCUS"/>
    <property type="match status" value="1"/>
</dbReference>
<name>A0A1H9EIB0_9BACT</name>
<evidence type="ECO:0000313" key="3">
    <source>
        <dbReference type="Proteomes" id="UP000199021"/>
    </source>
</evidence>
<dbReference type="InterPro" id="IPR014710">
    <property type="entry name" value="RmlC-like_jellyroll"/>
</dbReference>
<dbReference type="CDD" id="cd02226">
    <property type="entry name" value="cupin_YdbB-like"/>
    <property type="match status" value="1"/>
</dbReference>
<dbReference type="RefSeq" id="WP_090167184.1">
    <property type="nucleotide sequence ID" value="NZ_FOFB01000007.1"/>
</dbReference>
<keyword evidence="2" id="KW-0413">Isomerase</keyword>
<evidence type="ECO:0000313" key="2">
    <source>
        <dbReference type="EMBL" id="SEQ25464.1"/>
    </source>
</evidence>
<dbReference type="GO" id="GO:0016853">
    <property type="term" value="F:isomerase activity"/>
    <property type="evidence" value="ECO:0007669"/>
    <property type="project" value="UniProtKB-KW"/>
</dbReference>
<dbReference type="FunCoup" id="A0A1H9EIB0">
    <property type="interactions" value="1"/>
</dbReference>
<dbReference type="InterPro" id="IPR011051">
    <property type="entry name" value="RmlC_Cupin_sf"/>
</dbReference>
<sequence length="121" mass="14201">MKTNILQKFELFNDHWSPKIIGELNGQQLKLAKVKGDFVWHDHANEDELFLVYKGTLFLDFRDRETVELNPGDFYIVPKGVQHFPRTKNGMEVWLLLLEPASTKHTGEEKTELTVEECEWI</sequence>
<evidence type="ECO:0000259" key="1">
    <source>
        <dbReference type="Pfam" id="PF07883"/>
    </source>
</evidence>
<reference evidence="3" key="1">
    <citation type="submission" date="2016-10" db="EMBL/GenBank/DDBJ databases">
        <authorList>
            <person name="Varghese N."/>
            <person name="Submissions S."/>
        </authorList>
    </citation>
    <scope>NUCLEOTIDE SEQUENCE [LARGE SCALE GENOMIC DNA]</scope>
    <source>
        <strain evidence="3">DSM 24740</strain>
    </source>
</reference>
<feature type="domain" description="Cupin type-2" evidence="1">
    <location>
        <begin position="36"/>
        <end position="86"/>
    </location>
</feature>
<keyword evidence="3" id="KW-1185">Reference proteome</keyword>
<dbReference type="OrthoDB" id="9794183at2"/>
<dbReference type="Pfam" id="PF07883">
    <property type="entry name" value="Cupin_2"/>
    <property type="match status" value="1"/>
</dbReference>
<dbReference type="PANTHER" id="PTHR36114">
    <property type="entry name" value="16.7 KDA PROTEIN IN WHIE LOCUS"/>
    <property type="match status" value="1"/>
</dbReference>
<dbReference type="Proteomes" id="UP000199021">
    <property type="component" value="Unassembled WGS sequence"/>
</dbReference>
<proteinExistence type="predicted"/>
<dbReference type="STRING" id="478744.SAMN05444359_10792"/>
<dbReference type="EMBL" id="FOFB01000007">
    <property type="protein sequence ID" value="SEQ25464.1"/>
    <property type="molecule type" value="Genomic_DNA"/>
</dbReference>
<dbReference type="Gene3D" id="2.60.120.10">
    <property type="entry name" value="Jelly Rolls"/>
    <property type="match status" value="1"/>
</dbReference>
<dbReference type="InterPro" id="IPR052044">
    <property type="entry name" value="PKS_Associated_Protein"/>
</dbReference>
<dbReference type="InterPro" id="IPR013096">
    <property type="entry name" value="Cupin_2"/>
</dbReference>
<organism evidence="2 3">
    <name type="scientific">Neolewinella agarilytica</name>
    <dbReference type="NCBI Taxonomy" id="478744"/>
    <lineage>
        <taxon>Bacteria</taxon>
        <taxon>Pseudomonadati</taxon>
        <taxon>Bacteroidota</taxon>
        <taxon>Saprospiria</taxon>
        <taxon>Saprospirales</taxon>
        <taxon>Lewinellaceae</taxon>
        <taxon>Neolewinella</taxon>
    </lineage>
</organism>
<dbReference type="AlphaFoldDB" id="A0A1H9EIB0"/>
<dbReference type="SUPFAM" id="SSF51182">
    <property type="entry name" value="RmlC-like cupins"/>
    <property type="match status" value="1"/>
</dbReference>
<accession>A0A1H9EIB0</accession>